<gene>
    <name evidence="1" type="ORF">SAMN03080615_03738</name>
</gene>
<name>A0A1H9L0T3_9GAMM</name>
<proteinExistence type="predicted"/>
<evidence type="ECO:0000313" key="2">
    <source>
        <dbReference type="Proteomes" id="UP000198749"/>
    </source>
</evidence>
<dbReference type="EMBL" id="FOGB01000015">
    <property type="protein sequence ID" value="SER05111.1"/>
    <property type="molecule type" value="Genomic_DNA"/>
</dbReference>
<dbReference type="RefSeq" id="WP_091361208.1">
    <property type="nucleotide sequence ID" value="NZ_AP025284.1"/>
</dbReference>
<organism evidence="1 2">
    <name type="scientific">Amphritea atlantica</name>
    <dbReference type="NCBI Taxonomy" id="355243"/>
    <lineage>
        <taxon>Bacteria</taxon>
        <taxon>Pseudomonadati</taxon>
        <taxon>Pseudomonadota</taxon>
        <taxon>Gammaproteobacteria</taxon>
        <taxon>Oceanospirillales</taxon>
        <taxon>Oceanospirillaceae</taxon>
        <taxon>Amphritea</taxon>
    </lineage>
</organism>
<dbReference type="STRING" id="355243.SAMN03080615_03738"/>
<dbReference type="OrthoDB" id="6117127at2"/>
<protein>
    <submittedName>
        <fullName evidence="1">Uncharacterized protein</fullName>
    </submittedName>
</protein>
<reference evidence="2" key="1">
    <citation type="submission" date="2016-10" db="EMBL/GenBank/DDBJ databases">
        <authorList>
            <person name="Varghese N."/>
            <person name="Submissions S."/>
        </authorList>
    </citation>
    <scope>NUCLEOTIDE SEQUENCE [LARGE SCALE GENOMIC DNA]</scope>
    <source>
        <strain evidence="2">DSM 18887</strain>
    </source>
</reference>
<dbReference type="AlphaFoldDB" id="A0A1H9L0T3"/>
<evidence type="ECO:0000313" key="1">
    <source>
        <dbReference type="EMBL" id="SER05111.1"/>
    </source>
</evidence>
<dbReference type="Proteomes" id="UP000198749">
    <property type="component" value="Unassembled WGS sequence"/>
</dbReference>
<accession>A0A1H9L0T3</accession>
<sequence length="186" mass="20988">MNETVRLKVFHLDTDAQETLSQLFDLRLDEIWAGGLHTCLGQDMNRACWLRFRLSDEQWIEVSVARHPFADGFTVGCLAVNEVEAEVPRPDQCSWISLPAAASILSIEIYEQRELIDIVAAELNIPSESLNYDALLILHLDNGSAIMLGMEQDFVDGELVILQTDQPEAQVGPGLRLRRKLENRDN</sequence>
<keyword evidence="2" id="KW-1185">Reference proteome</keyword>